<keyword evidence="12" id="KW-0479">Metal-binding</keyword>
<feature type="transmembrane region" description="Helical" evidence="12">
    <location>
        <begin position="36"/>
        <end position="55"/>
    </location>
</feature>
<dbReference type="PANTHER" id="PTHR28259">
    <property type="entry name" value="FLUORIDE EXPORT PROTEIN 1-RELATED"/>
    <property type="match status" value="1"/>
</dbReference>
<feature type="transmembrane region" description="Helical" evidence="12">
    <location>
        <begin position="62"/>
        <end position="81"/>
    </location>
</feature>
<dbReference type="NCBIfam" id="TIGR00494">
    <property type="entry name" value="crcB"/>
    <property type="match status" value="1"/>
</dbReference>
<comment type="subcellular location">
    <subcellularLocation>
        <location evidence="1 12">Cell membrane</location>
        <topology evidence="1 12">Multi-pass membrane protein</topology>
    </subcellularLocation>
</comment>
<comment type="activity regulation">
    <text evidence="12">Na(+) is not transported, but it plays an essential structural role and its presence is essential for fluoride channel function.</text>
</comment>
<proteinExistence type="inferred from homology"/>
<keyword evidence="5 12" id="KW-1133">Transmembrane helix</keyword>
<dbReference type="GO" id="GO:0140114">
    <property type="term" value="P:cellular detoxification of fluoride"/>
    <property type="evidence" value="ECO:0007669"/>
    <property type="project" value="UniProtKB-UniRule"/>
</dbReference>
<dbReference type="Proteomes" id="UP000308891">
    <property type="component" value="Unassembled WGS sequence"/>
</dbReference>
<sequence>MQQILAICAGASLGALSRWGLSELLNRHFPLLPPGTLVANLLGAYLIGVAIALFAHSELSPAWRLFAITGFLGALTTFSSFSAEVVGLLQQGRLSWAMLTAGAHLFGSLAMTALGLASFSVLRRLLA</sequence>
<keyword evidence="2 12" id="KW-1003">Cell membrane</keyword>
<gene>
    <name evidence="12 13" type="primary">crcB</name>
    <name evidence="12" type="synonym">fluC</name>
    <name evidence="13" type="ORF">E5K04_04185</name>
</gene>
<evidence type="ECO:0000256" key="2">
    <source>
        <dbReference type="ARBA" id="ARBA00022475"/>
    </source>
</evidence>
<feature type="binding site" evidence="12">
    <location>
        <position position="73"/>
    </location>
    <ligand>
        <name>Na(+)</name>
        <dbReference type="ChEBI" id="CHEBI:29101"/>
        <note>structural</note>
    </ligand>
</feature>
<dbReference type="EMBL" id="STGJ01000003">
    <property type="protein sequence ID" value="TIC85204.1"/>
    <property type="molecule type" value="Genomic_DNA"/>
</dbReference>
<feature type="transmembrane region" description="Helical" evidence="12">
    <location>
        <begin position="101"/>
        <end position="122"/>
    </location>
</feature>
<keyword evidence="8 12" id="KW-0472">Membrane</keyword>
<dbReference type="InterPro" id="IPR003691">
    <property type="entry name" value="FluC"/>
</dbReference>
<keyword evidence="12" id="KW-0813">Transport</keyword>
<evidence type="ECO:0000256" key="6">
    <source>
        <dbReference type="ARBA" id="ARBA00023053"/>
    </source>
</evidence>
<comment type="caution">
    <text evidence="13">The sequence shown here is derived from an EMBL/GenBank/DDBJ whole genome shotgun (WGS) entry which is preliminary data.</text>
</comment>
<keyword evidence="7 12" id="KW-0406">Ion transport</keyword>
<dbReference type="GO" id="GO:0062054">
    <property type="term" value="F:fluoride channel activity"/>
    <property type="evidence" value="ECO:0007669"/>
    <property type="project" value="UniProtKB-UniRule"/>
</dbReference>
<comment type="function">
    <text evidence="12">Fluoride-specific ion channel. Important for reducing fluoride concentration in the cell, thus reducing its toxicity.</text>
</comment>
<evidence type="ECO:0000256" key="4">
    <source>
        <dbReference type="ARBA" id="ARBA00022692"/>
    </source>
</evidence>
<evidence type="ECO:0000256" key="10">
    <source>
        <dbReference type="ARBA" id="ARBA00035120"/>
    </source>
</evidence>
<name>A0A4T0V120_9NEIS</name>
<dbReference type="AlphaFoldDB" id="A0A4T0V120"/>
<keyword evidence="4 12" id="KW-0812">Transmembrane</keyword>
<dbReference type="NCBIfam" id="NF010792">
    <property type="entry name" value="PRK14196.1"/>
    <property type="match status" value="1"/>
</dbReference>
<evidence type="ECO:0000256" key="9">
    <source>
        <dbReference type="ARBA" id="ARBA00023303"/>
    </source>
</evidence>
<dbReference type="Pfam" id="PF02537">
    <property type="entry name" value="CRCB"/>
    <property type="match status" value="1"/>
</dbReference>
<comment type="catalytic activity">
    <reaction evidence="11">
        <text>fluoride(in) = fluoride(out)</text>
        <dbReference type="Rhea" id="RHEA:76159"/>
        <dbReference type="ChEBI" id="CHEBI:17051"/>
    </reaction>
    <physiologicalReaction direction="left-to-right" evidence="11">
        <dbReference type="Rhea" id="RHEA:76160"/>
    </physiologicalReaction>
</comment>
<evidence type="ECO:0000256" key="3">
    <source>
        <dbReference type="ARBA" id="ARBA00022519"/>
    </source>
</evidence>
<accession>A0A4T0V120</accession>
<dbReference type="GO" id="GO:0046872">
    <property type="term" value="F:metal ion binding"/>
    <property type="evidence" value="ECO:0007669"/>
    <property type="project" value="UniProtKB-KW"/>
</dbReference>
<evidence type="ECO:0000256" key="12">
    <source>
        <dbReference type="HAMAP-Rule" id="MF_00454"/>
    </source>
</evidence>
<dbReference type="HAMAP" id="MF_00454">
    <property type="entry name" value="FluC"/>
    <property type="match status" value="1"/>
</dbReference>
<comment type="similarity">
    <text evidence="10 12">Belongs to the fluoride channel Fluc/FEX (TC 1.A.43) family.</text>
</comment>
<evidence type="ECO:0000256" key="11">
    <source>
        <dbReference type="ARBA" id="ARBA00035585"/>
    </source>
</evidence>
<keyword evidence="14" id="KW-1185">Reference proteome</keyword>
<organism evidence="13 14">
    <name type="scientific">Crenobacter intestini</name>
    <dbReference type="NCBI Taxonomy" id="2563443"/>
    <lineage>
        <taxon>Bacteria</taxon>
        <taxon>Pseudomonadati</taxon>
        <taxon>Pseudomonadota</taxon>
        <taxon>Betaproteobacteria</taxon>
        <taxon>Neisseriales</taxon>
        <taxon>Neisseriaceae</taxon>
        <taxon>Crenobacter</taxon>
    </lineage>
</organism>
<evidence type="ECO:0000313" key="13">
    <source>
        <dbReference type="EMBL" id="TIC85204.1"/>
    </source>
</evidence>
<feature type="binding site" evidence="12">
    <location>
        <position position="76"/>
    </location>
    <ligand>
        <name>Na(+)</name>
        <dbReference type="ChEBI" id="CHEBI:29101"/>
        <note>structural</note>
    </ligand>
</feature>
<dbReference type="PANTHER" id="PTHR28259:SF1">
    <property type="entry name" value="FLUORIDE EXPORT PROTEIN 1-RELATED"/>
    <property type="match status" value="1"/>
</dbReference>
<evidence type="ECO:0000313" key="14">
    <source>
        <dbReference type="Proteomes" id="UP000308891"/>
    </source>
</evidence>
<dbReference type="OrthoDB" id="9806299at2"/>
<evidence type="ECO:0000256" key="1">
    <source>
        <dbReference type="ARBA" id="ARBA00004651"/>
    </source>
</evidence>
<keyword evidence="6 12" id="KW-0915">Sodium</keyword>
<dbReference type="RefSeq" id="WP_136551652.1">
    <property type="nucleotide sequence ID" value="NZ_STGJ01000003.1"/>
</dbReference>
<reference evidence="13 14" key="1">
    <citation type="submission" date="2019-04" db="EMBL/GenBank/DDBJ databases">
        <title>Crenobacter sp. nov.</title>
        <authorList>
            <person name="Shi S."/>
        </authorList>
    </citation>
    <scope>NUCLEOTIDE SEQUENCE [LARGE SCALE GENOMIC DNA]</scope>
    <source>
        <strain evidence="13 14">GY 70310</strain>
    </source>
</reference>
<dbReference type="GO" id="GO:0005886">
    <property type="term" value="C:plasma membrane"/>
    <property type="evidence" value="ECO:0007669"/>
    <property type="project" value="UniProtKB-SubCell"/>
</dbReference>
<evidence type="ECO:0000256" key="5">
    <source>
        <dbReference type="ARBA" id="ARBA00022989"/>
    </source>
</evidence>
<evidence type="ECO:0000256" key="7">
    <source>
        <dbReference type="ARBA" id="ARBA00023065"/>
    </source>
</evidence>
<evidence type="ECO:0000256" key="8">
    <source>
        <dbReference type="ARBA" id="ARBA00023136"/>
    </source>
</evidence>
<keyword evidence="3" id="KW-0997">Cell inner membrane</keyword>
<keyword evidence="9 12" id="KW-0407">Ion channel</keyword>
<protein>
    <recommendedName>
        <fullName evidence="12">Fluoride-specific ion channel FluC</fullName>
    </recommendedName>
</protein>